<organism evidence="2 3">
    <name type="scientific">Elasticomyces elasticus</name>
    <dbReference type="NCBI Taxonomy" id="574655"/>
    <lineage>
        <taxon>Eukaryota</taxon>
        <taxon>Fungi</taxon>
        <taxon>Dikarya</taxon>
        <taxon>Ascomycota</taxon>
        <taxon>Pezizomycotina</taxon>
        <taxon>Dothideomycetes</taxon>
        <taxon>Dothideomycetidae</taxon>
        <taxon>Mycosphaerellales</taxon>
        <taxon>Teratosphaeriaceae</taxon>
        <taxon>Elasticomyces</taxon>
    </lineage>
</organism>
<dbReference type="EMBL" id="JAVRQU010000002">
    <property type="protein sequence ID" value="KAK5706598.1"/>
    <property type="molecule type" value="Genomic_DNA"/>
</dbReference>
<reference evidence="2" key="1">
    <citation type="submission" date="2023-08" db="EMBL/GenBank/DDBJ databases">
        <title>Black Yeasts Isolated from many extreme environments.</title>
        <authorList>
            <person name="Coleine C."/>
            <person name="Stajich J.E."/>
            <person name="Selbmann L."/>
        </authorList>
    </citation>
    <scope>NUCLEOTIDE SEQUENCE</scope>
    <source>
        <strain evidence="2">CCFEE 5810</strain>
    </source>
</reference>
<dbReference type="Proteomes" id="UP001310594">
    <property type="component" value="Unassembled WGS sequence"/>
</dbReference>
<proteinExistence type="predicted"/>
<gene>
    <name evidence="2" type="ORF">LTR97_001588</name>
</gene>
<evidence type="ECO:0000313" key="3">
    <source>
        <dbReference type="Proteomes" id="UP001310594"/>
    </source>
</evidence>
<sequence length="517" mass="58417">MPTTAKTIKKVEEFGFNLSERPAKPASDNGPCEITEIGEHRPKLMGYLCLKGTKMDLRNLLVNPIIMQAAVDLYWVRKLPTSRTMNLEHTAEGLAWAQKVLAKEPHKQVDFFMANREEAIEQYGPPGKGDWNKDRKAKYAGSILYHCFQHLKQYDEDLADGTTDGEYVAFADARAAFEKAFDVELSDDFDDPRSPLLPGLQRPLCLAKDEGVSEFLNKLRVVLDYLCGVTAADRWVKLWTGPAGELSNIDISALMPKWWADRSNASDDVDTVLENLKNRLNPVQKKPSIRSIAFSPSRSRATPRFAHISPGGDVLTSEEVIVERAMYPPAEVVRPEPTHQPSAPPNWKSNWPRSMIDDIQLPTGQGRNSSHPTPAFVDEIKRAGRSGKDKWRNNPELAQRAISGVWLGTQKSTLRATTDRWMGHIRPIATRPVQRKAAQIDAVLQEKQMADHEAELKRLGFNHLLEPTDRQAKKQKFDCLLEKKSKRTQFMTSNDVLKRDDRESISLSRRSTMVSIL</sequence>
<feature type="region of interest" description="Disordered" evidence="1">
    <location>
        <begin position="333"/>
        <end position="352"/>
    </location>
</feature>
<comment type="caution">
    <text evidence="2">The sequence shown here is derived from an EMBL/GenBank/DDBJ whole genome shotgun (WGS) entry which is preliminary data.</text>
</comment>
<protein>
    <submittedName>
        <fullName evidence="2">Uncharacterized protein</fullName>
    </submittedName>
</protein>
<evidence type="ECO:0000313" key="2">
    <source>
        <dbReference type="EMBL" id="KAK5706598.1"/>
    </source>
</evidence>
<evidence type="ECO:0000256" key="1">
    <source>
        <dbReference type="SAM" id="MobiDB-lite"/>
    </source>
</evidence>
<accession>A0AAN7ZQJ0</accession>
<name>A0AAN7ZQJ0_9PEZI</name>
<dbReference type="AlphaFoldDB" id="A0AAN7ZQJ0"/>